<evidence type="ECO:0000256" key="3">
    <source>
        <dbReference type="ARBA" id="ARBA00022475"/>
    </source>
</evidence>
<dbReference type="PANTHER" id="PTHR23513">
    <property type="entry name" value="INTEGRAL MEMBRANE EFFLUX PROTEIN-RELATED"/>
    <property type="match status" value="1"/>
</dbReference>
<evidence type="ECO:0000313" key="9">
    <source>
        <dbReference type="Proteomes" id="UP001601521"/>
    </source>
</evidence>
<keyword evidence="4 7" id="KW-0812">Transmembrane</keyword>
<dbReference type="InterPro" id="IPR036259">
    <property type="entry name" value="MFS_trans_sf"/>
</dbReference>
<evidence type="ECO:0000256" key="2">
    <source>
        <dbReference type="ARBA" id="ARBA00022448"/>
    </source>
</evidence>
<evidence type="ECO:0000256" key="4">
    <source>
        <dbReference type="ARBA" id="ARBA00022692"/>
    </source>
</evidence>
<protein>
    <submittedName>
        <fullName evidence="8">MFS transporter</fullName>
    </submittedName>
</protein>
<name>A0ABW6NCJ2_9NOCA</name>
<feature type="transmembrane region" description="Helical" evidence="7">
    <location>
        <begin position="25"/>
        <end position="45"/>
    </location>
</feature>
<comment type="caution">
    <text evidence="8">The sequence shown here is derived from an EMBL/GenBank/DDBJ whole genome shotgun (WGS) entry which is preliminary data.</text>
</comment>
<feature type="transmembrane region" description="Helical" evidence="7">
    <location>
        <begin position="66"/>
        <end position="88"/>
    </location>
</feature>
<keyword evidence="9" id="KW-1185">Reference proteome</keyword>
<organism evidence="8 9">
    <name type="scientific">Nocardia africana</name>
    <dbReference type="NCBI Taxonomy" id="134964"/>
    <lineage>
        <taxon>Bacteria</taxon>
        <taxon>Bacillati</taxon>
        <taxon>Actinomycetota</taxon>
        <taxon>Actinomycetes</taxon>
        <taxon>Mycobacteriales</taxon>
        <taxon>Nocardiaceae</taxon>
        <taxon>Nocardia</taxon>
    </lineage>
</organism>
<dbReference type="InterPro" id="IPR010290">
    <property type="entry name" value="TM_effector"/>
</dbReference>
<dbReference type="Pfam" id="PF05977">
    <property type="entry name" value="MFS_3"/>
    <property type="match status" value="1"/>
</dbReference>
<keyword evidence="5 7" id="KW-1133">Transmembrane helix</keyword>
<dbReference type="EMBL" id="JBIALX010000002">
    <property type="protein sequence ID" value="MFF0452863.1"/>
    <property type="molecule type" value="Genomic_DNA"/>
</dbReference>
<dbReference type="PANTHER" id="PTHR23513:SF11">
    <property type="entry name" value="STAPHYLOFERRIN A TRANSPORTER"/>
    <property type="match status" value="1"/>
</dbReference>
<keyword evidence="2" id="KW-0813">Transport</keyword>
<evidence type="ECO:0000256" key="5">
    <source>
        <dbReference type="ARBA" id="ARBA00022989"/>
    </source>
</evidence>
<reference evidence="8 9" key="1">
    <citation type="submission" date="2024-10" db="EMBL/GenBank/DDBJ databases">
        <title>The Natural Products Discovery Center: Release of the First 8490 Sequenced Strains for Exploring Actinobacteria Biosynthetic Diversity.</title>
        <authorList>
            <person name="Kalkreuter E."/>
            <person name="Kautsar S.A."/>
            <person name="Yang D."/>
            <person name="Bader C.D."/>
            <person name="Teijaro C.N."/>
            <person name="Fluegel L."/>
            <person name="Davis C.M."/>
            <person name="Simpson J.R."/>
            <person name="Lauterbach L."/>
            <person name="Steele A.D."/>
            <person name="Gui C."/>
            <person name="Meng S."/>
            <person name="Li G."/>
            <person name="Viehrig K."/>
            <person name="Ye F."/>
            <person name="Su P."/>
            <person name="Kiefer A.F."/>
            <person name="Nichols A."/>
            <person name="Cepeda A.J."/>
            <person name="Yan W."/>
            <person name="Fan B."/>
            <person name="Jiang Y."/>
            <person name="Adhikari A."/>
            <person name="Zheng C.-J."/>
            <person name="Schuster L."/>
            <person name="Cowan T.M."/>
            <person name="Smanski M.J."/>
            <person name="Chevrette M.G."/>
            <person name="De Carvalho L.P.S."/>
            <person name="Shen B."/>
        </authorList>
    </citation>
    <scope>NUCLEOTIDE SEQUENCE [LARGE SCALE GENOMIC DNA]</scope>
    <source>
        <strain evidence="8 9">NPDC004550</strain>
    </source>
</reference>
<dbReference type="Proteomes" id="UP001601521">
    <property type="component" value="Unassembled WGS sequence"/>
</dbReference>
<sequence>MTVNLAAAALMTAQAVIRATGYAQVWHLWVFAVGLGVISAVETPTRMAFVSEIVGDGSFRDASAMSAMYFSVAQLVGPALAGVLIAAAGPDTALAVNAASYLATVAGRLLMRPGEFVAVGGPREKLDTLRGERRIRAGAHLMRAIVLLAAVGFSHSTCG</sequence>
<gene>
    <name evidence="8" type="ORF">ACFYTH_05775</name>
</gene>
<evidence type="ECO:0000256" key="1">
    <source>
        <dbReference type="ARBA" id="ARBA00004651"/>
    </source>
</evidence>
<keyword evidence="3" id="KW-1003">Cell membrane</keyword>
<evidence type="ECO:0000313" key="8">
    <source>
        <dbReference type="EMBL" id="MFF0452863.1"/>
    </source>
</evidence>
<dbReference type="Gene3D" id="1.20.1250.20">
    <property type="entry name" value="MFS general substrate transporter like domains"/>
    <property type="match status" value="1"/>
</dbReference>
<keyword evidence="6 7" id="KW-0472">Membrane</keyword>
<dbReference type="RefSeq" id="WP_387250059.1">
    <property type="nucleotide sequence ID" value="NZ_JBIALX010000002.1"/>
</dbReference>
<evidence type="ECO:0000256" key="7">
    <source>
        <dbReference type="SAM" id="Phobius"/>
    </source>
</evidence>
<accession>A0ABW6NCJ2</accession>
<proteinExistence type="predicted"/>
<dbReference type="SUPFAM" id="SSF103473">
    <property type="entry name" value="MFS general substrate transporter"/>
    <property type="match status" value="1"/>
</dbReference>
<evidence type="ECO:0000256" key="6">
    <source>
        <dbReference type="ARBA" id="ARBA00023136"/>
    </source>
</evidence>
<comment type="subcellular location">
    <subcellularLocation>
        <location evidence="1">Cell membrane</location>
        <topology evidence="1">Multi-pass membrane protein</topology>
    </subcellularLocation>
</comment>